<evidence type="ECO:0000259" key="1">
    <source>
        <dbReference type="PROSITE" id="PS51782"/>
    </source>
</evidence>
<dbReference type="Gene3D" id="3.10.350.10">
    <property type="entry name" value="LysM domain"/>
    <property type="match status" value="1"/>
</dbReference>
<dbReference type="PANTHER" id="PTHR34700:SF4">
    <property type="entry name" value="PHAGE-LIKE ELEMENT PBSX PROTEIN XKDP"/>
    <property type="match status" value="1"/>
</dbReference>
<dbReference type="InterPro" id="IPR052196">
    <property type="entry name" value="Bact_Kbp"/>
</dbReference>
<dbReference type="PROSITE" id="PS51782">
    <property type="entry name" value="LYSM"/>
    <property type="match status" value="1"/>
</dbReference>
<reference evidence="2 3" key="1">
    <citation type="journal article" date="2020" name="Microorganisms">
        <title>Osmotic Adaptation and Compatible Solute Biosynthesis of Phototrophic Bacteria as Revealed from Genome Analyses.</title>
        <authorList>
            <person name="Imhoff J.F."/>
            <person name="Rahn T."/>
            <person name="Kunzel S."/>
            <person name="Keller A."/>
            <person name="Neulinger S.C."/>
        </authorList>
    </citation>
    <scope>NUCLEOTIDE SEQUENCE [LARGE SCALE GENOMIC DNA]</scope>
    <source>
        <strain evidence="2 3">DSM 25653</strain>
    </source>
</reference>
<gene>
    <name evidence="2" type="ORF">CKO42_17020</name>
</gene>
<feature type="domain" description="LysM" evidence="1">
    <location>
        <begin position="40"/>
        <end position="89"/>
    </location>
</feature>
<protein>
    <recommendedName>
        <fullName evidence="1">LysM domain-containing protein</fullName>
    </recommendedName>
</protein>
<organism evidence="2 3">
    <name type="scientific">Lamprobacter modestohalophilus</name>
    <dbReference type="NCBI Taxonomy" id="1064514"/>
    <lineage>
        <taxon>Bacteria</taxon>
        <taxon>Pseudomonadati</taxon>
        <taxon>Pseudomonadota</taxon>
        <taxon>Gammaproteobacteria</taxon>
        <taxon>Chromatiales</taxon>
        <taxon>Chromatiaceae</taxon>
        <taxon>Lamprobacter</taxon>
    </lineage>
</organism>
<dbReference type="SMART" id="SM00257">
    <property type="entry name" value="LysM"/>
    <property type="match status" value="1"/>
</dbReference>
<dbReference type="InterPro" id="IPR036779">
    <property type="entry name" value="LysM_dom_sf"/>
</dbReference>
<dbReference type="CDD" id="cd00118">
    <property type="entry name" value="LysM"/>
    <property type="match status" value="1"/>
</dbReference>
<name>A0A9X0WAK1_9GAMM</name>
<evidence type="ECO:0000313" key="3">
    <source>
        <dbReference type="Proteomes" id="UP001138768"/>
    </source>
</evidence>
<evidence type="ECO:0000313" key="2">
    <source>
        <dbReference type="EMBL" id="MBK1620112.1"/>
    </source>
</evidence>
<accession>A0A9X0WAK1</accession>
<dbReference type="InterPro" id="IPR018392">
    <property type="entry name" value="LysM"/>
</dbReference>
<dbReference type="PANTHER" id="PTHR34700">
    <property type="entry name" value="POTASSIUM BINDING PROTEIN KBP"/>
    <property type="match status" value="1"/>
</dbReference>
<dbReference type="Pfam" id="PF01476">
    <property type="entry name" value="LysM"/>
    <property type="match status" value="1"/>
</dbReference>
<dbReference type="Proteomes" id="UP001138768">
    <property type="component" value="Unassembled WGS sequence"/>
</dbReference>
<comment type="caution">
    <text evidence="2">The sequence shown here is derived from an EMBL/GenBank/DDBJ whole genome shotgun (WGS) entry which is preliminary data.</text>
</comment>
<proteinExistence type="predicted"/>
<dbReference type="AlphaFoldDB" id="A0A9X0WAK1"/>
<dbReference type="EMBL" id="NRRY01000032">
    <property type="protein sequence ID" value="MBK1620112.1"/>
    <property type="molecule type" value="Genomic_DNA"/>
</dbReference>
<sequence length="90" mass="9359">MSEGPKAEATAVDAPDRSSVLGLAASEAAPAPLAQPSAPVFYEVRAADTLSRISARVYGDASAWERIYDANRDLLMAPDALSPGMSLVIP</sequence>
<keyword evidence="3" id="KW-1185">Reference proteome</keyword>